<evidence type="ECO:0000256" key="8">
    <source>
        <dbReference type="ARBA" id="ARBA00023136"/>
    </source>
</evidence>
<evidence type="ECO:0000256" key="2">
    <source>
        <dbReference type="ARBA" id="ARBA00022511"/>
    </source>
</evidence>
<accession>A0A6J5LGV5</accession>
<evidence type="ECO:0000256" key="9">
    <source>
        <dbReference type="ARBA" id="ARBA00023142"/>
    </source>
</evidence>
<feature type="transmembrane region" description="Helical" evidence="11">
    <location>
        <begin position="6"/>
        <end position="24"/>
    </location>
</feature>
<proteinExistence type="predicted"/>
<dbReference type="Pfam" id="PF03245">
    <property type="entry name" value="Phage_lysis"/>
    <property type="match status" value="1"/>
</dbReference>
<evidence type="ECO:0000256" key="1">
    <source>
        <dbReference type="ARBA" id="ARBA00022445"/>
    </source>
</evidence>
<keyword evidence="2" id="KW-1032">Host cell membrane</keyword>
<name>A0A6J5LGV5_9CAUD</name>
<keyword evidence="3 11" id="KW-0812">Transmembrane</keyword>
<evidence type="ECO:0000256" key="6">
    <source>
        <dbReference type="ARBA" id="ARBA00022968"/>
    </source>
</evidence>
<gene>
    <name evidence="12" type="ORF">UFOVP248_17</name>
</gene>
<protein>
    <submittedName>
        <fullName evidence="12">Spanin, inner membrane subunit</fullName>
    </submittedName>
</protein>
<evidence type="ECO:0000256" key="10">
    <source>
        <dbReference type="SAM" id="Coils"/>
    </source>
</evidence>
<keyword evidence="9" id="KW-0578">Host cell lysis by virus</keyword>
<keyword evidence="1" id="KW-1030">Host cell inner membrane</keyword>
<evidence type="ECO:0000256" key="7">
    <source>
        <dbReference type="ARBA" id="ARBA00022989"/>
    </source>
</evidence>
<keyword evidence="10" id="KW-0175">Coiled coil</keyword>
<keyword evidence="4" id="KW-0204">Cytolysis</keyword>
<evidence type="ECO:0000256" key="3">
    <source>
        <dbReference type="ARBA" id="ARBA00022692"/>
    </source>
</evidence>
<evidence type="ECO:0000256" key="5">
    <source>
        <dbReference type="ARBA" id="ARBA00022870"/>
    </source>
</evidence>
<keyword evidence="7 11" id="KW-1133">Transmembrane helix</keyword>
<dbReference type="InterPro" id="IPR004929">
    <property type="entry name" value="I-spanin"/>
</dbReference>
<keyword evidence="6" id="KW-0735">Signal-anchor</keyword>
<organism evidence="12">
    <name type="scientific">uncultured Caudovirales phage</name>
    <dbReference type="NCBI Taxonomy" id="2100421"/>
    <lineage>
        <taxon>Viruses</taxon>
        <taxon>Duplodnaviria</taxon>
        <taxon>Heunggongvirae</taxon>
        <taxon>Uroviricota</taxon>
        <taxon>Caudoviricetes</taxon>
        <taxon>Peduoviridae</taxon>
        <taxon>Maltschvirus</taxon>
        <taxon>Maltschvirus maltsch</taxon>
    </lineage>
</organism>
<feature type="coiled-coil region" evidence="10">
    <location>
        <begin position="44"/>
        <end position="71"/>
    </location>
</feature>
<keyword evidence="5" id="KW-1043">Host membrane</keyword>
<sequence>MPSLINPWVLVGILSLTISSYFYGHHQAYLEQQAEMGRLNAVMAEQANTARQTFEKEKQDAKNTINKLRADVSSGAVRLSIPVSSSCSSTPGATETRAELDKSVSQSLITITDDGDQAIRELNYCIDRYNQIRNVK</sequence>
<evidence type="ECO:0000256" key="11">
    <source>
        <dbReference type="SAM" id="Phobius"/>
    </source>
</evidence>
<dbReference type="EMBL" id="LR796267">
    <property type="protein sequence ID" value="CAB4132297.1"/>
    <property type="molecule type" value="Genomic_DNA"/>
</dbReference>
<dbReference type="GO" id="GO:0044659">
    <property type="term" value="P:viral release from host cell by cytolysis"/>
    <property type="evidence" value="ECO:0007669"/>
    <property type="project" value="InterPro"/>
</dbReference>
<keyword evidence="9" id="KW-1188">Viral release from host cell</keyword>
<evidence type="ECO:0000256" key="4">
    <source>
        <dbReference type="ARBA" id="ARBA00022852"/>
    </source>
</evidence>
<evidence type="ECO:0000313" key="12">
    <source>
        <dbReference type="EMBL" id="CAB4132297.1"/>
    </source>
</evidence>
<keyword evidence="8 11" id="KW-0472">Membrane</keyword>
<reference evidence="12" key="1">
    <citation type="submission" date="2020-04" db="EMBL/GenBank/DDBJ databases">
        <authorList>
            <person name="Chiriac C."/>
            <person name="Salcher M."/>
            <person name="Ghai R."/>
            <person name="Kavagutti S V."/>
        </authorList>
    </citation>
    <scope>NUCLEOTIDE SEQUENCE</scope>
</reference>